<evidence type="ECO:0000313" key="2">
    <source>
        <dbReference type="Proteomes" id="UP001152533"/>
    </source>
</evidence>
<sequence length="273" mass="31169">MLIIFQGDNMDTDHGGQMAGQMPHQGRVTTIGQMSRVVENGLNENGQMVPEHEIETEALNLQSLAQALPTSNQLRTSNRPAVTITQHQRYSRRRIALRQRVHRFIPNVAPPEDFDTYFMPAVAAFLAGDFPRTALKTFEAFIFAMSLYNQEIVADYHREDNEDPQMRDIQAKRRLQENVFRVQTMVTDLERELNRRQVLGAETAEELRYKGDVVRKLREDVIPEITELLVSAIRRARPTPTFASYHGSWLGEGFGVFCDWTAGPGIIILDVRT</sequence>
<gene>
    <name evidence="1" type="ORF">CGXH109_LOCUS69196</name>
</gene>
<proteinExistence type="predicted"/>
<organism evidence="1 2">
    <name type="scientific">Colletotrichum noveboracense</name>
    <dbReference type="NCBI Taxonomy" id="2664923"/>
    <lineage>
        <taxon>Eukaryota</taxon>
        <taxon>Fungi</taxon>
        <taxon>Dikarya</taxon>
        <taxon>Ascomycota</taxon>
        <taxon>Pezizomycotina</taxon>
        <taxon>Sordariomycetes</taxon>
        <taxon>Hypocreomycetidae</taxon>
        <taxon>Glomerellales</taxon>
        <taxon>Glomerellaceae</taxon>
        <taxon>Colletotrichum</taxon>
        <taxon>Colletotrichum gloeosporioides species complex</taxon>
    </lineage>
</organism>
<accession>A0A9W4W9E8</accession>
<name>A0A9W4W9E8_9PEZI</name>
<dbReference type="AlphaFoldDB" id="A0A9W4W9E8"/>
<reference evidence="1" key="1">
    <citation type="submission" date="2022-08" db="EMBL/GenBank/DDBJ databases">
        <authorList>
            <person name="Giroux E."/>
            <person name="Giroux E."/>
        </authorList>
    </citation>
    <scope>NUCLEOTIDE SEQUENCE</scope>
    <source>
        <strain evidence="1">H1091258</strain>
    </source>
</reference>
<dbReference type="EMBL" id="CAMGZC010000473">
    <property type="protein sequence ID" value="CAI0647788.1"/>
    <property type="molecule type" value="Genomic_DNA"/>
</dbReference>
<keyword evidence="2" id="KW-1185">Reference proteome</keyword>
<dbReference type="Proteomes" id="UP001152533">
    <property type="component" value="Unassembled WGS sequence"/>
</dbReference>
<evidence type="ECO:0000313" key="1">
    <source>
        <dbReference type="EMBL" id="CAI0647788.1"/>
    </source>
</evidence>
<protein>
    <submittedName>
        <fullName evidence="1">Uncharacterized protein</fullName>
    </submittedName>
</protein>
<comment type="caution">
    <text evidence="1">The sequence shown here is derived from an EMBL/GenBank/DDBJ whole genome shotgun (WGS) entry which is preliminary data.</text>
</comment>